<feature type="chain" id="PRO_5046178006" evidence="1">
    <location>
        <begin position="33"/>
        <end position="543"/>
    </location>
</feature>
<dbReference type="PIRSF" id="PIRSF002741">
    <property type="entry name" value="MppA"/>
    <property type="match status" value="1"/>
</dbReference>
<dbReference type="Gene3D" id="3.10.105.10">
    <property type="entry name" value="Dipeptide-binding Protein, Domain 3"/>
    <property type="match status" value="1"/>
</dbReference>
<dbReference type="Proteomes" id="UP001500280">
    <property type="component" value="Unassembled WGS sequence"/>
</dbReference>
<proteinExistence type="predicted"/>
<dbReference type="Gene3D" id="3.40.190.10">
    <property type="entry name" value="Periplasmic binding protein-like II"/>
    <property type="match status" value="1"/>
</dbReference>
<keyword evidence="4" id="KW-1185">Reference proteome</keyword>
<sequence length="543" mass="57793">MKIQSLIGRSGVVRAAAAVLTAALLMAGCASSDDGDTKSAPTAVPKGTDAQITALNWGVGSGPRSLDFNHAVDGPSWVVWGELAEPLLTVDNSGKAIPKLATSWTETPGKIVFTLRKGVRFWDGEPLTAEDVVWSLNRTGDPKQASEFAPFWVNVASVKATAPDEVTLTLRKPDSTFLFNMRGPRIYQKVQALKAGNGFGTPTGLVMGTGPYRIDKFSPATGATMTRFDGYWGTKPTVKKVEVKVISDPDALRLALQSGEVDGTFEFPLGSSSSWDKMDSVATIYGPSSGTTSVILDTTKPPFSDVHARRAVAYSIDRAGLNKALQNGHGSPAQDLAPSLLWQNYASESEVKEFTSGLPRFDFDLAAAKAELAKSATPTGFSLTVYAPSEIPQLVKTLEVLKKSLSELGITLTVKQVPVAAWAGRVTGADRDPLGIMLAGAVSANPLGHVLSLFADPGAPGSYSTYAPPTLKASLAEYKQATKSRQLEIAKTVLTQLANDLPVVPVTVIDTSLALNKKYVYTEQFTSWYSVGDEWAHSIKAAH</sequence>
<feature type="domain" description="Solute-binding protein family 5" evidence="2">
    <location>
        <begin position="96"/>
        <end position="426"/>
    </location>
</feature>
<organism evidence="3 4">
    <name type="scientific">Kribbella yunnanensis</name>
    <dbReference type="NCBI Taxonomy" id="190194"/>
    <lineage>
        <taxon>Bacteria</taxon>
        <taxon>Bacillati</taxon>
        <taxon>Actinomycetota</taxon>
        <taxon>Actinomycetes</taxon>
        <taxon>Propionibacteriales</taxon>
        <taxon>Kribbellaceae</taxon>
        <taxon>Kribbella</taxon>
    </lineage>
</organism>
<dbReference type="InterPro" id="IPR000914">
    <property type="entry name" value="SBP_5_dom"/>
</dbReference>
<protein>
    <submittedName>
        <fullName evidence="3">ABC transporter substrate-binding protein</fullName>
    </submittedName>
</protein>
<gene>
    <name evidence="3" type="ORF">GCM10009745_71690</name>
</gene>
<dbReference type="InterPro" id="IPR039424">
    <property type="entry name" value="SBP_5"/>
</dbReference>
<evidence type="ECO:0000259" key="2">
    <source>
        <dbReference type="Pfam" id="PF00496"/>
    </source>
</evidence>
<evidence type="ECO:0000313" key="3">
    <source>
        <dbReference type="EMBL" id="GAA1713084.1"/>
    </source>
</evidence>
<dbReference type="RefSeq" id="WP_344162478.1">
    <property type="nucleotide sequence ID" value="NZ_BAAANF010000023.1"/>
</dbReference>
<feature type="signal peptide" evidence="1">
    <location>
        <begin position="1"/>
        <end position="32"/>
    </location>
</feature>
<dbReference type="Pfam" id="PF00496">
    <property type="entry name" value="SBP_bac_5"/>
    <property type="match status" value="1"/>
</dbReference>
<name>A0ABP4UW22_9ACTN</name>
<accession>A0ABP4UW22</accession>
<evidence type="ECO:0000256" key="1">
    <source>
        <dbReference type="SAM" id="SignalP"/>
    </source>
</evidence>
<evidence type="ECO:0000313" key="4">
    <source>
        <dbReference type="Proteomes" id="UP001500280"/>
    </source>
</evidence>
<dbReference type="InterPro" id="IPR030678">
    <property type="entry name" value="Peptide/Ni-bd"/>
</dbReference>
<dbReference type="PANTHER" id="PTHR30290">
    <property type="entry name" value="PERIPLASMIC BINDING COMPONENT OF ABC TRANSPORTER"/>
    <property type="match status" value="1"/>
</dbReference>
<comment type="caution">
    <text evidence="3">The sequence shown here is derived from an EMBL/GenBank/DDBJ whole genome shotgun (WGS) entry which is preliminary data.</text>
</comment>
<dbReference type="CDD" id="cd00995">
    <property type="entry name" value="PBP2_NikA_DppA_OppA_like"/>
    <property type="match status" value="1"/>
</dbReference>
<dbReference type="PROSITE" id="PS51257">
    <property type="entry name" value="PROKAR_LIPOPROTEIN"/>
    <property type="match status" value="1"/>
</dbReference>
<keyword evidence="1" id="KW-0732">Signal</keyword>
<dbReference type="EMBL" id="BAAANF010000023">
    <property type="protein sequence ID" value="GAA1713084.1"/>
    <property type="molecule type" value="Genomic_DNA"/>
</dbReference>
<dbReference type="SUPFAM" id="SSF53850">
    <property type="entry name" value="Periplasmic binding protein-like II"/>
    <property type="match status" value="1"/>
</dbReference>
<reference evidence="4" key="1">
    <citation type="journal article" date="2019" name="Int. J. Syst. Evol. Microbiol.">
        <title>The Global Catalogue of Microorganisms (GCM) 10K type strain sequencing project: providing services to taxonomists for standard genome sequencing and annotation.</title>
        <authorList>
            <consortium name="The Broad Institute Genomics Platform"/>
            <consortium name="The Broad Institute Genome Sequencing Center for Infectious Disease"/>
            <person name="Wu L."/>
            <person name="Ma J."/>
        </authorList>
    </citation>
    <scope>NUCLEOTIDE SEQUENCE [LARGE SCALE GENOMIC DNA]</scope>
    <source>
        <strain evidence="4">JCM 14307</strain>
    </source>
</reference>